<accession>A0A498KI93</accession>
<dbReference type="GO" id="GO:0012505">
    <property type="term" value="C:endomembrane system"/>
    <property type="evidence" value="ECO:0007669"/>
    <property type="project" value="UniProtKB-SubCell"/>
</dbReference>
<reference evidence="1 2" key="1">
    <citation type="submission" date="2018-10" db="EMBL/GenBank/DDBJ databases">
        <title>A high-quality apple genome assembly.</title>
        <authorList>
            <person name="Hu J."/>
        </authorList>
    </citation>
    <scope>NUCLEOTIDE SEQUENCE [LARGE SCALE GENOMIC DNA]</scope>
    <source>
        <strain evidence="2">cv. HFTH1</strain>
        <tissue evidence="1">Young leaf</tissue>
    </source>
</reference>
<proteinExistence type="predicted"/>
<gene>
    <name evidence="1" type="ORF">DVH24_006390</name>
</gene>
<evidence type="ECO:0000313" key="1">
    <source>
        <dbReference type="EMBL" id="RXI05133.1"/>
    </source>
</evidence>
<comment type="caution">
    <text evidence="1">The sequence shown here is derived from an EMBL/GenBank/DDBJ whole genome shotgun (WGS) entry which is preliminary data.</text>
</comment>
<dbReference type="GO" id="GO:0004672">
    <property type="term" value="F:protein kinase activity"/>
    <property type="evidence" value="ECO:0007669"/>
    <property type="project" value="InterPro"/>
</dbReference>
<dbReference type="GO" id="GO:0005524">
    <property type="term" value="F:ATP binding"/>
    <property type="evidence" value="ECO:0007669"/>
    <property type="project" value="UniProtKB-KW"/>
</dbReference>
<dbReference type="AlphaFoldDB" id="A0A498KI93"/>
<sequence>MTILPKRSFYHLDLTVYDEAKVAIVKSWRKCDIGREICNCGVEACSGRDLTAIHEIFENIGYKDDGLTNEVFIGVGTMVSPTIFARHGLSYLMSEKASGSYKRCNASTTLKEVLCLSPKGAKQLDRSENLGRSTRCLVCHFSRFGSELMYPSIDHKV</sequence>
<keyword evidence="2" id="KW-1185">Reference proteome</keyword>
<organism evidence="1 2">
    <name type="scientific">Malus domestica</name>
    <name type="common">Apple</name>
    <name type="synonym">Pyrus malus</name>
    <dbReference type="NCBI Taxonomy" id="3750"/>
    <lineage>
        <taxon>Eukaryota</taxon>
        <taxon>Viridiplantae</taxon>
        <taxon>Streptophyta</taxon>
        <taxon>Embryophyta</taxon>
        <taxon>Tracheophyta</taxon>
        <taxon>Spermatophyta</taxon>
        <taxon>Magnoliopsida</taxon>
        <taxon>eudicotyledons</taxon>
        <taxon>Gunneridae</taxon>
        <taxon>Pentapetalae</taxon>
        <taxon>rosids</taxon>
        <taxon>fabids</taxon>
        <taxon>Rosales</taxon>
        <taxon>Rosaceae</taxon>
        <taxon>Amygdaloideae</taxon>
        <taxon>Maleae</taxon>
        <taxon>Malus</taxon>
    </lineage>
</organism>
<protein>
    <submittedName>
        <fullName evidence="1">Uncharacterized protein</fullName>
    </submittedName>
</protein>
<dbReference type="PANTHER" id="PTHR45863:SF7">
    <property type="entry name" value="SERINE_THREONINE-PROTEIN KINASE BSK5"/>
    <property type="match status" value="1"/>
</dbReference>
<dbReference type="STRING" id="3750.A0A498KI93"/>
<dbReference type="Proteomes" id="UP000290289">
    <property type="component" value="Chromosome 2"/>
</dbReference>
<name>A0A498KI93_MALDO</name>
<dbReference type="PANTHER" id="PTHR45863">
    <property type="entry name" value="SERINE/THREONINE-PROTEIN KINASE BSK5"/>
    <property type="match status" value="1"/>
</dbReference>
<dbReference type="EMBL" id="RDQH01000328">
    <property type="protein sequence ID" value="RXI05133.1"/>
    <property type="molecule type" value="Genomic_DNA"/>
</dbReference>
<dbReference type="GO" id="GO:0009742">
    <property type="term" value="P:brassinosteroid mediated signaling pathway"/>
    <property type="evidence" value="ECO:0007669"/>
    <property type="project" value="InterPro"/>
</dbReference>
<evidence type="ECO:0000313" key="2">
    <source>
        <dbReference type="Proteomes" id="UP000290289"/>
    </source>
</evidence>
<dbReference type="InterPro" id="IPR045845">
    <property type="entry name" value="BSK"/>
</dbReference>